<reference evidence="2 3" key="1">
    <citation type="submission" date="2018-07" db="EMBL/GenBank/DDBJ databases">
        <title>Chitinophaga K2CV101002-2 sp. nov., isolated from a monsoon evergreen broad-leaved forest soil.</title>
        <authorList>
            <person name="Lv Y."/>
        </authorList>
    </citation>
    <scope>NUCLEOTIDE SEQUENCE [LARGE SCALE GENOMIC DNA]</scope>
    <source>
        <strain evidence="2 3">GDMCC 1.1288</strain>
    </source>
</reference>
<name>A0A3E1Y6A9_9BACT</name>
<proteinExistence type="predicted"/>
<dbReference type="SUPFAM" id="SSF55073">
    <property type="entry name" value="Nucleotide cyclase"/>
    <property type="match status" value="1"/>
</dbReference>
<evidence type="ECO:0000313" key="2">
    <source>
        <dbReference type="EMBL" id="RFS20077.1"/>
    </source>
</evidence>
<dbReference type="InterPro" id="IPR001054">
    <property type="entry name" value="A/G_cyclase"/>
</dbReference>
<organism evidence="2 3">
    <name type="scientific">Chitinophaga silvatica</name>
    <dbReference type="NCBI Taxonomy" id="2282649"/>
    <lineage>
        <taxon>Bacteria</taxon>
        <taxon>Pseudomonadati</taxon>
        <taxon>Bacteroidota</taxon>
        <taxon>Chitinophagia</taxon>
        <taxon>Chitinophagales</taxon>
        <taxon>Chitinophagaceae</taxon>
        <taxon>Chitinophaga</taxon>
    </lineage>
</organism>
<evidence type="ECO:0000313" key="3">
    <source>
        <dbReference type="Proteomes" id="UP000260644"/>
    </source>
</evidence>
<dbReference type="GO" id="GO:0004016">
    <property type="term" value="F:adenylate cyclase activity"/>
    <property type="evidence" value="ECO:0007669"/>
    <property type="project" value="UniProtKB-ARBA"/>
</dbReference>
<evidence type="ECO:0000259" key="1">
    <source>
        <dbReference type="PROSITE" id="PS50125"/>
    </source>
</evidence>
<dbReference type="GO" id="GO:0009190">
    <property type="term" value="P:cyclic nucleotide biosynthetic process"/>
    <property type="evidence" value="ECO:0007669"/>
    <property type="project" value="InterPro"/>
</dbReference>
<dbReference type="Pfam" id="PF00211">
    <property type="entry name" value="Guanylate_cyc"/>
    <property type="match status" value="1"/>
</dbReference>
<dbReference type="PANTHER" id="PTHR43081:SF1">
    <property type="entry name" value="ADENYLATE CYCLASE, TERMINAL-DIFFERENTIATION SPECIFIC"/>
    <property type="match status" value="1"/>
</dbReference>
<dbReference type="AlphaFoldDB" id="A0A3E1Y6A9"/>
<dbReference type="OrthoDB" id="341967at2"/>
<gene>
    <name evidence="2" type="ORF">DVR12_20370</name>
</gene>
<sequence>MPNLDLVQKLNCTYHKNSKLSKFKGSLQSIANSNSFWLEKALSSSLAELGPEFTRYFDFGLPAEVALLFIDICNFSTQFSHLNGEEIGEYFDEYYRTVIPIIYKYGGEVDKIIGDGIVCIFGPPFMCEDFADCINAANIAAKEIIEKTIKTKHASKIAFHAGTINYFKNKSGFYNEYTIIGKPLTELFRLESISEANCINYFDDSPIREFYKSPLGNINYWSHFGRLIPPGQLQGISYNQFFRIKYPR</sequence>
<dbReference type="InterPro" id="IPR050697">
    <property type="entry name" value="Adenylyl/Guanylyl_Cyclase_3/4"/>
</dbReference>
<dbReference type="CDD" id="cd07302">
    <property type="entry name" value="CHD"/>
    <property type="match status" value="1"/>
</dbReference>
<dbReference type="GO" id="GO:0035556">
    <property type="term" value="P:intracellular signal transduction"/>
    <property type="evidence" value="ECO:0007669"/>
    <property type="project" value="InterPro"/>
</dbReference>
<dbReference type="EMBL" id="QPMM01000011">
    <property type="protein sequence ID" value="RFS20077.1"/>
    <property type="molecule type" value="Genomic_DNA"/>
</dbReference>
<keyword evidence="3" id="KW-1185">Reference proteome</keyword>
<dbReference type="InterPro" id="IPR029787">
    <property type="entry name" value="Nucleotide_cyclase"/>
</dbReference>
<feature type="domain" description="Guanylate cyclase" evidence="1">
    <location>
        <begin position="66"/>
        <end position="191"/>
    </location>
</feature>
<dbReference type="Gene3D" id="3.30.70.1230">
    <property type="entry name" value="Nucleotide cyclase"/>
    <property type="match status" value="1"/>
</dbReference>
<dbReference type="PANTHER" id="PTHR43081">
    <property type="entry name" value="ADENYLATE CYCLASE, TERMINAL-DIFFERENTIATION SPECIFIC-RELATED"/>
    <property type="match status" value="1"/>
</dbReference>
<protein>
    <submittedName>
        <fullName evidence="2">Adenylate/guanylate cyclase domain-containing protein</fullName>
    </submittedName>
</protein>
<accession>A0A3E1Y6A9</accession>
<comment type="caution">
    <text evidence="2">The sequence shown here is derived from an EMBL/GenBank/DDBJ whole genome shotgun (WGS) entry which is preliminary data.</text>
</comment>
<dbReference type="PROSITE" id="PS50125">
    <property type="entry name" value="GUANYLATE_CYCLASE_2"/>
    <property type="match status" value="1"/>
</dbReference>
<dbReference type="Proteomes" id="UP000260644">
    <property type="component" value="Unassembled WGS sequence"/>
</dbReference>
<dbReference type="RefSeq" id="WP_116977638.1">
    <property type="nucleotide sequence ID" value="NZ_QPMM01000011.1"/>
</dbReference>